<reference evidence="1 2" key="1">
    <citation type="submission" date="2020-09" db="EMBL/GenBank/DDBJ databases">
        <title>Eikenella S3660 sp. nov., isolated from a throat swab.</title>
        <authorList>
            <person name="Buhl M."/>
        </authorList>
    </citation>
    <scope>NUCLEOTIDE SEQUENCE [LARGE SCALE GENOMIC DNA]</scope>
    <source>
        <strain evidence="1 2">S3360</strain>
    </source>
</reference>
<organism evidence="1 2">
    <name type="scientific">Eikenella glucosivorans</name>
    <dbReference type="NCBI Taxonomy" id="2766967"/>
    <lineage>
        <taxon>Bacteria</taxon>
        <taxon>Pseudomonadati</taxon>
        <taxon>Pseudomonadota</taxon>
        <taxon>Betaproteobacteria</taxon>
        <taxon>Neisseriales</taxon>
        <taxon>Neisseriaceae</taxon>
        <taxon>Eikenella</taxon>
    </lineage>
</organism>
<accession>A0ABS0N9Z1</accession>
<evidence type="ECO:0000313" key="2">
    <source>
        <dbReference type="Proteomes" id="UP000768471"/>
    </source>
</evidence>
<evidence type="ECO:0000313" key="1">
    <source>
        <dbReference type="EMBL" id="MBH5329111.1"/>
    </source>
</evidence>
<name>A0ABS0N9Z1_9NEIS</name>
<sequence length="74" mass="7610">MRGMAAAFSGSLIGAAGLNAVCDDCGGLRGLLGGYLKNGEQKGNGWLAVVLSMLQNSQPNSRLMFGVDFVSCGR</sequence>
<protein>
    <recommendedName>
        <fullName evidence="3">Secreted protein</fullName>
    </recommendedName>
</protein>
<comment type="caution">
    <text evidence="1">The sequence shown here is derived from an EMBL/GenBank/DDBJ whole genome shotgun (WGS) entry which is preliminary data.</text>
</comment>
<dbReference type="RefSeq" id="WP_197903008.1">
    <property type="nucleotide sequence ID" value="NZ_JACSGR010000004.1"/>
</dbReference>
<proteinExistence type="predicted"/>
<gene>
    <name evidence="1" type="ORF">H9Q10_05450</name>
</gene>
<dbReference type="EMBL" id="JACSGR010000004">
    <property type="protein sequence ID" value="MBH5329111.1"/>
    <property type="molecule type" value="Genomic_DNA"/>
</dbReference>
<evidence type="ECO:0008006" key="3">
    <source>
        <dbReference type="Google" id="ProtNLM"/>
    </source>
</evidence>
<dbReference type="Proteomes" id="UP000768471">
    <property type="component" value="Unassembled WGS sequence"/>
</dbReference>
<keyword evidence="2" id="KW-1185">Reference proteome</keyword>